<comment type="caution">
    <text evidence="1">The sequence shown here is derived from an EMBL/GenBank/DDBJ whole genome shotgun (WGS) entry which is preliminary data.</text>
</comment>
<dbReference type="Proteomes" id="UP000589716">
    <property type="component" value="Unassembled WGS sequence"/>
</dbReference>
<protein>
    <submittedName>
        <fullName evidence="1">Uncharacterized protein</fullName>
    </submittedName>
</protein>
<dbReference type="AlphaFoldDB" id="A0A853IW76"/>
<proteinExistence type="predicted"/>
<name>A0A853IW76_9BURK</name>
<sequence>MAVQLAALAYGLNTVAQARPAFLVFAVDRYTVVSAGELPASEREKAVRPEWQKSSLLAGYQTVYALRPTDPDASFDLIMSALGGGRDVQHIVENYRPVAEHLGDVLHAAQPVAVLRERHAAQAAAIDAAVAKSGKAEQALRWLPVQAGTVFWTALIDMQTGMPVAWVNVDPF</sequence>
<evidence type="ECO:0000313" key="2">
    <source>
        <dbReference type="Proteomes" id="UP000589716"/>
    </source>
</evidence>
<evidence type="ECO:0000313" key="1">
    <source>
        <dbReference type="EMBL" id="NZA01917.1"/>
    </source>
</evidence>
<dbReference type="EMBL" id="JACCKX010000001">
    <property type="protein sequence ID" value="NZA01917.1"/>
    <property type="molecule type" value="Genomic_DNA"/>
</dbReference>
<dbReference type="RefSeq" id="WP_180550310.1">
    <property type="nucleotide sequence ID" value="NZ_JACCKX010000001.1"/>
</dbReference>
<organism evidence="1 2">
    <name type="scientific">Ottowia beijingensis</name>
    <dbReference type="NCBI Taxonomy" id="1207057"/>
    <lineage>
        <taxon>Bacteria</taxon>
        <taxon>Pseudomonadati</taxon>
        <taxon>Pseudomonadota</taxon>
        <taxon>Betaproteobacteria</taxon>
        <taxon>Burkholderiales</taxon>
        <taxon>Comamonadaceae</taxon>
        <taxon>Ottowia</taxon>
    </lineage>
</organism>
<keyword evidence="2" id="KW-1185">Reference proteome</keyword>
<reference evidence="1 2" key="1">
    <citation type="submission" date="2020-07" db="EMBL/GenBank/DDBJ databases">
        <authorList>
            <person name="Maaloum M."/>
        </authorList>
    </citation>
    <scope>NUCLEOTIDE SEQUENCE [LARGE SCALE GENOMIC DNA]</scope>
    <source>
        <strain evidence="1 2">GCS-AN-3</strain>
    </source>
</reference>
<gene>
    <name evidence="1" type="ORF">H0I39_09395</name>
</gene>
<accession>A0A853IW76</accession>